<organism evidence="2 3">
    <name type="scientific">Kolteria novifilia</name>
    <dbReference type="NCBI Taxonomy" id="2527975"/>
    <lineage>
        <taxon>Bacteria</taxon>
        <taxon>Pseudomonadati</taxon>
        <taxon>Planctomycetota</taxon>
        <taxon>Planctomycetia</taxon>
        <taxon>Kolteriales</taxon>
        <taxon>Kolteriaceae</taxon>
        <taxon>Kolteria</taxon>
    </lineage>
</organism>
<evidence type="ECO:0008006" key="4">
    <source>
        <dbReference type="Google" id="ProtNLM"/>
    </source>
</evidence>
<keyword evidence="3" id="KW-1185">Reference proteome</keyword>
<dbReference type="Proteomes" id="UP000317093">
    <property type="component" value="Chromosome"/>
</dbReference>
<gene>
    <name evidence="2" type="ORF">Pan216_37520</name>
</gene>
<evidence type="ECO:0000313" key="2">
    <source>
        <dbReference type="EMBL" id="QDU62879.1"/>
    </source>
</evidence>
<dbReference type="KEGG" id="knv:Pan216_37520"/>
<evidence type="ECO:0000313" key="3">
    <source>
        <dbReference type="Proteomes" id="UP000317093"/>
    </source>
</evidence>
<reference evidence="2 3" key="1">
    <citation type="submission" date="2019-02" db="EMBL/GenBank/DDBJ databases">
        <title>Deep-cultivation of Planctomycetes and their phenomic and genomic characterization uncovers novel biology.</title>
        <authorList>
            <person name="Wiegand S."/>
            <person name="Jogler M."/>
            <person name="Boedeker C."/>
            <person name="Pinto D."/>
            <person name="Vollmers J."/>
            <person name="Rivas-Marin E."/>
            <person name="Kohn T."/>
            <person name="Peeters S.H."/>
            <person name="Heuer A."/>
            <person name="Rast P."/>
            <person name="Oberbeckmann S."/>
            <person name="Bunk B."/>
            <person name="Jeske O."/>
            <person name="Meyerdierks A."/>
            <person name="Storesund J.E."/>
            <person name="Kallscheuer N."/>
            <person name="Luecker S."/>
            <person name="Lage O.M."/>
            <person name="Pohl T."/>
            <person name="Merkel B.J."/>
            <person name="Hornburger P."/>
            <person name="Mueller R.-W."/>
            <person name="Bruemmer F."/>
            <person name="Labrenz M."/>
            <person name="Spormann A.M."/>
            <person name="Op den Camp H."/>
            <person name="Overmann J."/>
            <person name="Amann R."/>
            <person name="Jetten M.S.M."/>
            <person name="Mascher T."/>
            <person name="Medema M.H."/>
            <person name="Devos D.P."/>
            <person name="Kaster A.-K."/>
            <person name="Ovreas L."/>
            <person name="Rohde M."/>
            <person name="Galperin M.Y."/>
            <person name="Jogler C."/>
        </authorList>
    </citation>
    <scope>NUCLEOTIDE SEQUENCE [LARGE SCALE GENOMIC DNA]</scope>
    <source>
        <strain evidence="2 3">Pan216</strain>
    </source>
</reference>
<accession>A0A518B7C0</accession>
<sequence>MIRKALAGIGLLTVGSYLMFGTSVGSYARTGVAEVQRYVFGQVPIEFEIRRARQLASELGPDVQKAMKNIAEEEVKIDRLGREIDQISTKLDQEKIAILSLRDHLNKGQNVYVVSGRSYSSDEMKAELHRRFASYKRAEEALKTKEATLASREEALRAAQSKFDELVAAQESLESELAALEAKHTLVQATKTANRFVIDDSRLSQTQQLIDELNDRLTVETRLAEQQGDLIKRIPVEDLPPSNLDEQIDRHFGLDHGSSEKHQAAI</sequence>
<dbReference type="EMBL" id="CP036279">
    <property type="protein sequence ID" value="QDU62879.1"/>
    <property type="molecule type" value="Genomic_DNA"/>
</dbReference>
<feature type="coiled-coil region" evidence="1">
    <location>
        <begin position="135"/>
        <end position="190"/>
    </location>
</feature>
<proteinExistence type="predicted"/>
<evidence type="ECO:0000256" key="1">
    <source>
        <dbReference type="SAM" id="Coils"/>
    </source>
</evidence>
<dbReference type="RefSeq" id="WP_145259931.1">
    <property type="nucleotide sequence ID" value="NZ_CP036279.1"/>
</dbReference>
<protein>
    <recommendedName>
        <fullName evidence="4">Chromosome partition protein Smc</fullName>
    </recommendedName>
</protein>
<name>A0A518B7C0_9BACT</name>
<feature type="coiled-coil region" evidence="1">
    <location>
        <begin position="63"/>
        <end position="97"/>
    </location>
</feature>
<dbReference type="Gene3D" id="1.10.287.2610">
    <property type="match status" value="1"/>
</dbReference>
<dbReference type="OrthoDB" id="271886at2"/>
<dbReference type="AlphaFoldDB" id="A0A518B7C0"/>
<keyword evidence="1" id="KW-0175">Coiled coil</keyword>